<evidence type="ECO:0000256" key="5">
    <source>
        <dbReference type="SAM" id="MobiDB-lite"/>
    </source>
</evidence>
<dbReference type="Gene3D" id="1.10.287.950">
    <property type="entry name" value="Methyl-accepting chemotaxis protein"/>
    <property type="match status" value="1"/>
</dbReference>
<dbReference type="AlphaFoldDB" id="A0A1H3VR12"/>
<feature type="domain" description="HAMP" evidence="8">
    <location>
        <begin position="297"/>
        <end position="350"/>
    </location>
</feature>
<dbReference type="CDD" id="cd11386">
    <property type="entry name" value="MCP_signal"/>
    <property type="match status" value="1"/>
</dbReference>
<dbReference type="OrthoDB" id="8523at2157"/>
<dbReference type="InterPro" id="IPR004089">
    <property type="entry name" value="MCPsignal_dom"/>
</dbReference>
<evidence type="ECO:0000256" key="4">
    <source>
        <dbReference type="SAM" id="Coils"/>
    </source>
</evidence>
<dbReference type="Pfam" id="PF00015">
    <property type="entry name" value="MCPsignal"/>
    <property type="match status" value="1"/>
</dbReference>
<dbReference type="PROSITE" id="PS50111">
    <property type="entry name" value="CHEMOTAXIS_TRANSDUC_2"/>
    <property type="match status" value="1"/>
</dbReference>
<dbReference type="EMBL" id="FNQT01000001">
    <property type="protein sequence ID" value="SDZ77216.1"/>
    <property type="molecule type" value="Genomic_DNA"/>
</dbReference>
<dbReference type="GO" id="GO:0006935">
    <property type="term" value="P:chemotaxis"/>
    <property type="evidence" value="ECO:0007669"/>
    <property type="project" value="InterPro"/>
</dbReference>
<feature type="compositionally biased region" description="Low complexity" evidence="5">
    <location>
        <begin position="774"/>
        <end position="796"/>
    </location>
</feature>
<dbReference type="PANTHER" id="PTHR32089">
    <property type="entry name" value="METHYL-ACCEPTING CHEMOTAXIS PROTEIN MCPB"/>
    <property type="match status" value="1"/>
</dbReference>
<feature type="transmembrane region" description="Helical" evidence="6">
    <location>
        <begin position="12"/>
        <end position="34"/>
    </location>
</feature>
<dbReference type="GO" id="GO:0016020">
    <property type="term" value="C:membrane"/>
    <property type="evidence" value="ECO:0007669"/>
    <property type="project" value="InterPro"/>
</dbReference>
<feature type="region of interest" description="Disordered" evidence="5">
    <location>
        <begin position="477"/>
        <end position="507"/>
    </location>
</feature>
<evidence type="ECO:0000259" key="8">
    <source>
        <dbReference type="PROSITE" id="PS50885"/>
    </source>
</evidence>
<dbReference type="STRING" id="555874.SAMN04488065_0192"/>
<dbReference type="Pfam" id="PF00672">
    <property type="entry name" value="HAMP"/>
    <property type="match status" value="1"/>
</dbReference>
<dbReference type="SUPFAM" id="SSF158472">
    <property type="entry name" value="HAMP domain-like"/>
    <property type="match status" value="1"/>
</dbReference>
<dbReference type="Proteomes" id="UP000236755">
    <property type="component" value="Unassembled WGS sequence"/>
</dbReference>
<accession>A0A1H3VR12</accession>
<dbReference type="InterPro" id="IPR003660">
    <property type="entry name" value="HAMP_dom"/>
</dbReference>
<dbReference type="GO" id="GO:0004888">
    <property type="term" value="F:transmembrane signaling receptor activity"/>
    <property type="evidence" value="ECO:0007669"/>
    <property type="project" value="InterPro"/>
</dbReference>
<keyword evidence="6" id="KW-0812">Transmembrane</keyword>
<evidence type="ECO:0000256" key="6">
    <source>
        <dbReference type="SAM" id="Phobius"/>
    </source>
</evidence>
<evidence type="ECO:0000256" key="1">
    <source>
        <dbReference type="ARBA" id="ARBA00023224"/>
    </source>
</evidence>
<dbReference type="PRINTS" id="PR00260">
    <property type="entry name" value="CHEMTRNSDUCR"/>
</dbReference>
<keyword evidence="6" id="KW-0472">Membrane</keyword>
<feature type="domain" description="HAMP" evidence="8">
    <location>
        <begin position="421"/>
        <end position="463"/>
    </location>
</feature>
<dbReference type="InterPro" id="IPR004090">
    <property type="entry name" value="Chemotax_Me-accpt_rcpt"/>
</dbReference>
<keyword evidence="1 3" id="KW-0807">Transducer</keyword>
<sequence>MRFLPSFVRDSYLKQFAAIVAIVLVVVSGAGYFFHGEVTEEIHHERQNELRTIAGLEADAVSEWLNRSSEKTRLLSQFETVRSGDRERIDSTLDNELEQFESMRAIHYVDLNSRQIVESTDDDRVGMTISGVTWARGSPEMDDPSAVAVSKAYKQDDTEVVAFLSRIEGTDRAIVLTANARERADKFRTPSESSFTQVVDSHGIVEFAQNEETAFESYQYGDGHIQRARNGEVGVMDMPGQNLVVGYAPVKGTDWVVVTHMPRSEAYALAGVIKRDFLTLIGISLAGFLLIGLTLGRDTATALDRLTESAQAIAQGNLDVEVESSDREDEIGEMTAAFAEMQAYLSTVAAQAEALAEQRFDAPVLDQEVPGTFGETIDRMSDDVERAQREATEAKQNAEAARREVEDLNDDLEATAETFGETMAAAADGDLTQRMDTDSRSAAMETIAESFNDMMAEMEGTLSRIRSFADEVATASQQVTASTEEVRSASAEVSESIQEVSAGAERQDERLTEISGEMQSLSGAIEEVASSADEVASTADRAAEVSESGSDAATDAIDELAQIQTRTDETVDEVVSLAEEIDEISEIVELIADIAEQTNMLALNASIEAARADVDGDGFAVVADEIKSLAGEAADATERIDRRITDVQASANSAVDDMQAMGEGVEHGAKTIDEALTSLDEVADHVGDLHTGVREISEATDDQATSTTDVVSMLDEVERVADQSSAEAANVSAAAEEQTSTLADVSQSAQALTEQADSLQELLDQFTADARTVSADATDATGATGARTSTDGGLDG</sequence>
<evidence type="ECO:0000256" key="2">
    <source>
        <dbReference type="ARBA" id="ARBA00029447"/>
    </source>
</evidence>
<proteinExistence type="inferred from homology"/>
<evidence type="ECO:0000259" key="7">
    <source>
        <dbReference type="PROSITE" id="PS50111"/>
    </source>
</evidence>
<name>A0A1H3VR12_9EURY</name>
<feature type="region of interest" description="Disordered" evidence="5">
    <location>
        <begin position="772"/>
        <end position="796"/>
    </location>
</feature>
<evidence type="ECO:0000313" key="9">
    <source>
        <dbReference type="EMBL" id="SDZ77216.1"/>
    </source>
</evidence>
<dbReference type="Gene3D" id="1.10.8.500">
    <property type="entry name" value="HAMP domain in histidine kinase"/>
    <property type="match status" value="1"/>
</dbReference>
<comment type="similarity">
    <text evidence="2">Belongs to the methyl-accepting chemotaxis (MCP) protein family.</text>
</comment>
<reference evidence="9 10" key="1">
    <citation type="submission" date="2016-10" db="EMBL/GenBank/DDBJ databases">
        <authorList>
            <person name="de Groot N.N."/>
        </authorList>
    </citation>
    <scope>NUCLEOTIDE SEQUENCE [LARGE SCALE GENOMIC DNA]</scope>
    <source>
        <strain evidence="9 10">CGMCC 1.8712</strain>
    </source>
</reference>
<dbReference type="Gene3D" id="3.30.450.20">
    <property type="entry name" value="PAS domain"/>
    <property type="match status" value="1"/>
</dbReference>
<feature type="coiled-coil region" evidence="4">
    <location>
        <begin position="377"/>
        <end position="418"/>
    </location>
</feature>
<dbReference type="SMART" id="SM00283">
    <property type="entry name" value="MA"/>
    <property type="match status" value="1"/>
</dbReference>
<protein>
    <submittedName>
        <fullName evidence="9">Methyl-accepting chemotaxis protein</fullName>
    </submittedName>
</protein>
<gene>
    <name evidence="9" type="ORF">SAMN04488065_0192</name>
</gene>
<feature type="domain" description="Methyl-accepting transducer" evidence="7">
    <location>
        <begin position="482"/>
        <end position="718"/>
    </location>
</feature>
<organism evidence="9 10">
    <name type="scientific">Haloplanus vescus</name>
    <dbReference type="NCBI Taxonomy" id="555874"/>
    <lineage>
        <taxon>Archaea</taxon>
        <taxon>Methanobacteriati</taxon>
        <taxon>Methanobacteriota</taxon>
        <taxon>Stenosarchaea group</taxon>
        <taxon>Halobacteria</taxon>
        <taxon>Halobacteriales</taxon>
        <taxon>Haloferacaceae</taxon>
        <taxon>Haloplanus</taxon>
    </lineage>
</organism>
<feature type="compositionally biased region" description="Low complexity" evidence="5">
    <location>
        <begin position="480"/>
        <end position="496"/>
    </location>
</feature>
<evidence type="ECO:0000256" key="3">
    <source>
        <dbReference type="PROSITE-ProRule" id="PRU00284"/>
    </source>
</evidence>
<evidence type="ECO:0000313" key="10">
    <source>
        <dbReference type="Proteomes" id="UP000236755"/>
    </source>
</evidence>
<dbReference type="CDD" id="cd06225">
    <property type="entry name" value="HAMP"/>
    <property type="match status" value="1"/>
</dbReference>
<dbReference type="GO" id="GO:0007165">
    <property type="term" value="P:signal transduction"/>
    <property type="evidence" value="ECO:0007669"/>
    <property type="project" value="UniProtKB-KW"/>
</dbReference>
<dbReference type="SMART" id="SM00304">
    <property type="entry name" value="HAMP"/>
    <property type="match status" value="3"/>
</dbReference>
<dbReference type="SUPFAM" id="SSF58104">
    <property type="entry name" value="Methyl-accepting chemotaxis protein (MCP) signaling domain"/>
    <property type="match status" value="1"/>
</dbReference>
<feature type="coiled-coil region" evidence="4">
    <location>
        <begin position="742"/>
        <end position="769"/>
    </location>
</feature>
<dbReference type="PROSITE" id="PS50885">
    <property type="entry name" value="HAMP"/>
    <property type="match status" value="2"/>
</dbReference>
<dbReference type="RefSeq" id="WP_092630052.1">
    <property type="nucleotide sequence ID" value="NZ_FNQT01000001.1"/>
</dbReference>
<keyword evidence="6" id="KW-1133">Transmembrane helix</keyword>
<keyword evidence="4" id="KW-0175">Coiled coil</keyword>
<feature type="transmembrane region" description="Helical" evidence="6">
    <location>
        <begin position="277"/>
        <end position="296"/>
    </location>
</feature>
<keyword evidence="10" id="KW-1185">Reference proteome</keyword>
<dbReference type="PANTHER" id="PTHR32089:SF112">
    <property type="entry name" value="LYSOZYME-LIKE PROTEIN-RELATED"/>
    <property type="match status" value="1"/>
</dbReference>